<evidence type="ECO:0000313" key="5">
    <source>
        <dbReference type="Proteomes" id="UP000178534"/>
    </source>
</evidence>
<reference evidence="4 5" key="1">
    <citation type="journal article" date="2016" name="Nat. Commun.">
        <title>Thousands of microbial genomes shed light on interconnected biogeochemical processes in an aquifer system.</title>
        <authorList>
            <person name="Anantharaman K."/>
            <person name="Brown C.T."/>
            <person name="Hug L.A."/>
            <person name="Sharon I."/>
            <person name="Castelle C.J."/>
            <person name="Probst A.J."/>
            <person name="Thomas B.C."/>
            <person name="Singh A."/>
            <person name="Wilkins M.J."/>
            <person name="Karaoz U."/>
            <person name="Brodie E.L."/>
            <person name="Williams K.H."/>
            <person name="Hubbard S.S."/>
            <person name="Banfield J.F."/>
        </authorList>
    </citation>
    <scope>NUCLEOTIDE SEQUENCE [LARGE SCALE GENOMIC DNA]</scope>
</reference>
<dbReference type="SUPFAM" id="SSF52540">
    <property type="entry name" value="P-loop containing nucleoside triphosphate hydrolases"/>
    <property type="match status" value="1"/>
</dbReference>
<evidence type="ECO:0000256" key="2">
    <source>
        <dbReference type="SAM" id="MobiDB-lite"/>
    </source>
</evidence>
<feature type="coiled-coil region" evidence="1">
    <location>
        <begin position="167"/>
        <end position="194"/>
    </location>
</feature>
<proteinExistence type="predicted"/>
<dbReference type="Gene3D" id="3.40.50.300">
    <property type="entry name" value="P-loop containing nucleotide triphosphate hydrolases"/>
    <property type="match status" value="2"/>
</dbReference>
<evidence type="ECO:0000256" key="1">
    <source>
        <dbReference type="SAM" id="Coils"/>
    </source>
</evidence>
<protein>
    <recommendedName>
        <fullName evidence="3">RecF/RecN/SMC N-terminal domain-containing protein</fullName>
    </recommendedName>
</protein>
<keyword evidence="1" id="KW-0175">Coiled coil</keyword>
<feature type="domain" description="RecF/RecN/SMC N-terminal" evidence="3">
    <location>
        <begin position="3"/>
        <end position="743"/>
    </location>
</feature>
<dbReference type="STRING" id="1798665.A2942_01595"/>
<feature type="region of interest" description="Disordered" evidence="2">
    <location>
        <begin position="620"/>
        <end position="642"/>
    </location>
</feature>
<gene>
    <name evidence="4" type="ORF">A2942_01595</name>
</gene>
<sequence>MKLKRLEIFGFKSFGRKAVLEFNSQITAIVGPNGSGKSNVAEGIRFVLGEQSMKSMRGKRGEDLIFNGSHSTGRANRANVTIVFDNSKREFALDFDEVAIGREVYRDGTNQYFVNGSQVRLKDVLELLAAVHIGASGHHMISQGEADHILNANPKERREMLEDALGLKIYQYKRAESERRLEKTELNMKEADALRREIAPHLRFLKKQVEKLQEGKELRERLLGLYREYLKREEMYIEYKKKDIAGRKHGPTNELADLNMKIERARQELAKESAGDEKSERLLAVESRLRDARKRHDELSRTLGRLEGMVEFEEKQLKKKQAALVHKEETPIRLGDVEALASELEEEFLNGERSNDLNDIKNVFSKLRNVIRSFIARHKEKAGQQSLTEEDHRELSALKDEKAKAEGSLREIGEESRVLEGKYQAVKAEIDQEKERSRDTERALFEMMARRGERESELDRIRNEEENLAREERHIEEELNEARTLLGQAVLDYSGVVIDTGEVMKELREEQETRRRMIERGKIKLEDIGASGGEDAEKEYKETSERDLYLEREIEDLVKTQESLRDLIVELNEKLDTEFKGGVKKINKQFGEFFKLMFGGGVAELNIVKIERRKHRDTDIDLSDIPGEQGPELVEGEEEDEEGIDISVSLPHKKIRGLQMLSGGERALTSIALLFAISQVNPPPFMVLDETDAALDEANSRKYGDMIENLARYSQLMVITHNRETMSRAGVLYGITMGSDAVSKVLSIAFEEAVEVAK</sequence>
<organism evidence="4 5">
    <name type="scientific">Candidatus Lloydbacteria bacterium RIFCSPLOWO2_01_FULL_50_20</name>
    <dbReference type="NCBI Taxonomy" id="1798665"/>
    <lineage>
        <taxon>Bacteria</taxon>
        <taxon>Candidatus Lloydiibacteriota</taxon>
    </lineage>
</organism>
<dbReference type="Proteomes" id="UP000178534">
    <property type="component" value="Unassembled WGS sequence"/>
</dbReference>
<evidence type="ECO:0000313" key="4">
    <source>
        <dbReference type="EMBL" id="OGZ12867.1"/>
    </source>
</evidence>
<comment type="caution">
    <text evidence="4">The sequence shown here is derived from an EMBL/GenBank/DDBJ whole genome shotgun (WGS) entry which is preliminary data.</text>
</comment>
<accession>A0A1G2DGS6</accession>
<dbReference type="Pfam" id="PF02463">
    <property type="entry name" value="SMC_N"/>
    <property type="match status" value="1"/>
</dbReference>
<dbReference type="PANTHER" id="PTHR43977">
    <property type="entry name" value="STRUCTURAL MAINTENANCE OF CHROMOSOMES PROTEIN 3"/>
    <property type="match status" value="1"/>
</dbReference>
<dbReference type="EMBL" id="MHLP01000016">
    <property type="protein sequence ID" value="OGZ12867.1"/>
    <property type="molecule type" value="Genomic_DNA"/>
</dbReference>
<feature type="coiled-coil region" evidence="1">
    <location>
        <begin position="255"/>
        <end position="330"/>
    </location>
</feature>
<feature type="coiled-coil region" evidence="1">
    <location>
        <begin position="395"/>
        <end position="488"/>
    </location>
</feature>
<dbReference type="InterPro" id="IPR003395">
    <property type="entry name" value="RecF/RecN/SMC_N"/>
</dbReference>
<name>A0A1G2DGS6_9BACT</name>
<evidence type="ECO:0000259" key="3">
    <source>
        <dbReference type="Pfam" id="PF02463"/>
    </source>
</evidence>
<dbReference type="AlphaFoldDB" id="A0A1G2DGS6"/>
<dbReference type="InterPro" id="IPR027417">
    <property type="entry name" value="P-loop_NTPase"/>
</dbReference>